<organism evidence="3 4">
    <name type="scientific">Crassostrea virginica</name>
    <name type="common">Eastern oyster</name>
    <dbReference type="NCBI Taxonomy" id="6565"/>
    <lineage>
        <taxon>Eukaryota</taxon>
        <taxon>Metazoa</taxon>
        <taxon>Spiralia</taxon>
        <taxon>Lophotrochozoa</taxon>
        <taxon>Mollusca</taxon>
        <taxon>Bivalvia</taxon>
        <taxon>Autobranchia</taxon>
        <taxon>Pteriomorphia</taxon>
        <taxon>Ostreida</taxon>
        <taxon>Ostreoidea</taxon>
        <taxon>Ostreidae</taxon>
        <taxon>Crassostrea</taxon>
    </lineage>
</organism>
<dbReference type="AlphaFoldDB" id="A0A8B8E489"/>
<keyword evidence="1" id="KW-0547">Nucleotide-binding</keyword>
<dbReference type="SMART" id="SM00174">
    <property type="entry name" value="RHO"/>
    <property type="match status" value="1"/>
</dbReference>
<protein>
    <submittedName>
        <fullName evidence="4">Cdc42 homolog</fullName>
    </submittedName>
</protein>
<accession>A0A8B8E489</accession>
<dbReference type="PROSITE" id="PS51420">
    <property type="entry name" value="RHO"/>
    <property type="match status" value="1"/>
</dbReference>
<gene>
    <name evidence="4" type="primary">LOC111131081</name>
</gene>
<keyword evidence="2" id="KW-0342">GTP-binding</keyword>
<dbReference type="GO" id="GO:0007264">
    <property type="term" value="P:small GTPase-mediated signal transduction"/>
    <property type="evidence" value="ECO:0007669"/>
    <property type="project" value="InterPro"/>
</dbReference>
<dbReference type="SUPFAM" id="SSF52540">
    <property type="entry name" value="P-loop containing nucleoside triphosphate hydrolases"/>
    <property type="match status" value="1"/>
</dbReference>
<dbReference type="SMART" id="SM00175">
    <property type="entry name" value="RAB"/>
    <property type="match status" value="1"/>
</dbReference>
<dbReference type="RefSeq" id="XP_022334136.1">
    <property type="nucleotide sequence ID" value="XM_022478428.1"/>
</dbReference>
<evidence type="ECO:0000313" key="3">
    <source>
        <dbReference type="Proteomes" id="UP000694844"/>
    </source>
</evidence>
<dbReference type="PROSITE" id="PS51419">
    <property type="entry name" value="RAB"/>
    <property type="match status" value="1"/>
</dbReference>
<sequence>MVVHKEMSCIQCTLVGDKRVGKSTILRGLEGADPIPQADRENNNYESTIFDNIAGTTKLNGEEILINLFDCSSDEEHSAIREFAYKDSNVFILCYSVVDRSSLNNVRDKWIPEIRKFLGKKVKMILVGTQTDVRDSVCLDQDPPVSKAEGSNFARDVGADYFMECSFSSPNSFCDIFKHVALIGKKTKRKRSPVNLVRRLLGTN</sequence>
<dbReference type="PANTHER" id="PTHR24072">
    <property type="entry name" value="RHO FAMILY GTPASE"/>
    <property type="match status" value="1"/>
</dbReference>
<evidence type="ECO:0000256" key="1">
    <source>
        <dbReference type="ARBA" id="ARBA00022741"/>
    </source>
</evidence>
<keyword evidence="3" id="KW-1185">Reference proteome</keyword>
<dbReference type="InterPro" id="IPR001806">
    <property type="entry name" value="Small_GTPase"/>
</dbReference>
<dbReference type="GO" id="GO:0005525">
    <property type="term" value="F:GTP binding"/>
    <property type="evidence" value="ECO:0007669"/>
    <property type="project" value="UniProtKB-KW"/>
</dbReference>
<dbReference type="OrthoDB" id="25896at2759"/>
<dbReference type="PROSITE" id="PS51421">
    <property type="entry name" value="RAS"/>
    <property type="match status" value="1"/>
</dbReference>
<dbReference type="NCBIfam" id="TIGR00231">
    <property type="entry name" value="small_GTP"/>
    <property type="match status" value="1"/>
</dbReference>
<reference evidence="4" key="1">
    <citation type="submission" date="2025-08" db="UniProtKB">
        <authorList>
            <consortium name="RefSeq"/>
        </authorList>
    </citation>
    <scope>IDENTIFICATION</scope>
    <source>
        <tissue evidence="4">Whole sample</tissue>
    </source>
</reference>
<dbReference type="Proteomes" id="UP000694844">
    <property type="component" value="Chromosome 4"/>
</dbReference>
<name>A0A8B8E489_CRAVI</name>
<evidence type="ECO:0000313" key="4">
    <source>
        <dbReference type="RefSeq" id="XP_022334136.1"/>
    </source>
</evidence>
<dbReference type="Pfam" id="PF00071">
    <property type="entry name" value="Ras"/>
    <property type="match status" value="1"/>
</dbReference>
<evidence type="ECO:0000256" key="2">
    <source>
        <dbReference type="ARBA" id="ARBA00023134"/>
    </source>
</evidence>
<dbReference type="InterPro" id="IPR005225">
    <property type="entry name" value="Small_GTP-bd"/>
</dbReference>
<proteinExistence type="predicted"/>
<dbReference type="GeneID" id="111131081"/>
<dbReference type="PRINTS" id="PR00449">
    <property type="entry name" value="RASTRNSFRMNG"/>
</dbReference>
<dbReference type="KEGG" id="cvn:111131081"/>
<dbReference type="SMART" id="SM00173">
    <property type="entry name" value="RAS"/>
    <property type="match status" value="1"/>
</dbReference>
<dbReference type="GO" id="GO:0003924">
    <property type="term" value="F:GTPase activity"/>
    <property type="evidence" value="ECO:0007669"/>
    <property type="project" value="InterPro"/>
</dbReference>
<dbReference type="Gene3D" id="3.40.50.300">
    <property type="entry name" value="P-loop containing nucleotide triphosphate hydrolases"/>
    <property type="match status" value="1"/>
</dbReference>
<dbReference type="InterPro" id="IPR027417">
    <property type="entry name" value="P-loop_NTPase"/>
</dbReference>
<dbReference type="InterPro" id="IPR003578">
    <property type="entry name" value="Small_GTPase_Rho"/>
</dbReference>